<evidence type="ECO:0000256" key="2">
    <source>
        <dbReference type="ARBA" id="ARBA00023002"/>
    </source>
</evidence>
<dbReference type="Gene3D" id="3.40.109.10">
    <property type="entry name" value="NADH Oxidase"/>
    <property type="match status" value="1"/>
</dbReference>
<evidence type="ECO:0000256" key="1">
    <source>
        <dbReference type="ARBA" id="ARBA00007118"/>
    </source>
</evidence>
<evidence type="ECO:0000259" key="3">
    <source>
        <dbReference type="Pfam" id="PF00881"/>
    </source>
</evidence>
<feature type="domain" description="Nitroreductase" evidence="3">
    <location>
        <begin position="7"/>
        <end position="65"/>
    </location>
</feature>
<dbReference type="InterPro" id="IPR029479">
    <property type="entry name" value="Nitroreductase"/>
</dbReference>
<accession>D6GVB2</accession>
<name>D6GVB2_PARA5</name>
<dbReference type="GO" id="GO:0016491">
    <property type="term" value="F:oxidoreductase activity"/>
    <property type="evidence" value="ECO:0007669"/>
    <property type="project" value="UniProtKB-KW"/>
</dbReference>
<sequence length="180" mass="20118">MDVQSAIENRGTTYHFSDKEVSEEIVVNLIEAAVKAPAAGGIREYEFIIVTDKSEKEQLSKICLTPNIDSSPFMIVVVCDISKLNSIFEEEDSQVFCVENASLAIENLLLVATSYGLGSAWIATLQQEPIRKLLNIPENYIVRGIIPVGYPREGENSKKINPITNINKIVHLEKFNNNEY</sequence>
<comment type="similarity">
    <text evidence="1">Belongs to the nitroreductase family.</text>
</comment>
<dbReference type="PANTHER" id="PTHR43673">
    <property type="entry name" value="NAD(P)H NITROREDUCTASE YDGI-RELATED"/>
    <property type="match status" value="1"/>
</dbReference>
<dbReference type="EMBL" id="GG745552">
    <property type="protein sequence ID" value="EFD92833.1"/>
    <property type="molecule type" value="Genomic_DNA"/>
</dbReference>
<dbReference type="AlphaFoldDB" id="D6GVB2"/>
<protein>
    <submittedName>
        <fullName evidence="4">Nitroreductase</fullName>
    </submittedName>
</protein>
<evidence type="ECO:0000313" key="5">
    <source>
        <dbReference type="Proteomes" id="UP000009376"/>
    </source>
</evidence>
<dbReference type="InterPro" id="IPR000415">
    <property type="entry name" value="Nitroreductase-like"/>
</dbReference>
<reference evidence="4 5" key="1">
    <citation type="journal article" date="2010" name="Proc. Natl. Acad. Sci. U.S.A.">
        <title>Enigmatic, ultrasmall, uncultivated Archaea.</title>
        <authorList>
            <person name="Baker B.J."/>
            <person name="Comolli L.R."/>
            <person name="Dick G.J."/>
            <person name="Hauser L.J."/>
            <person name="Hyatt D."/>
            <person name="Dill B.D."/>
            <person name="Land M.L."/>
            <person name="Verberkmoes N.C."/>
            <person name="Hettich R.L."/>
            <person name="Banfield J.F."/>
        </authorList>
    </citation>
    <scope>NUCLEOTIDE SEQUENCE [LARGE SCALE GENOMIC DNA]</scope>
</reference>
<proteinExistence type="inferred from homology"/>
<feature type="domain" description="Nitroreductase" evidence="3">
    <location>
        <begin position="68"/>
        <end position="150"/>
    </location>
</feature>
<gene>
    <name evidence="4" type="ORF">BJBARM5_0424</name>
</gene>
<dbReference type="SUPFAM" id="SSF55469">
    <property type="entry name" value="FMN-dependent nitroreductase-like"/>
    <property type="match status" value="1"/>
</dbReference>
<dbReference type="PANTHER" id="PTHR43673:SF10">
    <property type="entry name" value="NADH DEHYDROGENASE_NAD(P)H NITROREDUCTASE XCC3605-RELATED"/>
    <property type="match status" value="1"/>
</dbReference>
<dbReference type="Pfam" id="PF00881">
    <property type="entry name" value="Nitroreductase"/>
    <property type="match status" value="2"/>
</dbReference>
<evidence type="ECO:0000313" key="4">
    <source>
        <dbReference type="EMBL" id="EFD92833.1"/>
    </source>
</evidence>
<keyword evidence="2" id="KW-0560">Oxidoreductase</keyword>
<dbReference type="Proteomes" id="UP000009376">
    <property type="component" value="Unassembled WGS sequence"/>
</dbReference>
<organism evidence="4 5">
    <name type="scientific">Candidatus Parvarchaeum acidophilus ARMAN-5</name>
    <dbReference type="NCBI Taxonomy" id="662762"/>
    <lineage>
        <taxon>Archaea</taxon>
        <taxon>Candidatus Parvarchaeota</taxon>
        <taxon>Candidatus Parvarchaeum</taxon>
    </lineage>
</organism>